<sequence length="97" mass="10746">MNIIELRKIARTLIKAGADVNAEHKSPINGYTPLMLAAENDEKELFESMLIAGGDLRKTYKNTENGNDVSLFEIATYFKSQGVLRVLRDIAPNAGFC</sequence>
<dbReference type="InterPro" id="IPR036770">
    <property type="entry name" value="Ankyrin_rpt-contain_sf"/>
</dbReference>
<keyword evidence="1" id="KW-0040">ANK repeat</keyword>
<keyword evidence="3" id="KW-1185">Reference proteome</keyword>
<name>A0ABX7YPV1_9GAMM</name>
<protein>
    <recommendedName>
        <fullName evidence="4">Ankyrin</fullName>
    </recommendedName>
</protein>
<organism evidence="2 3">
    <name type="scientific">Shewanella yunxiaonensis</name>
    <dbReference type="NCBI Taxonomy" id="2829809"/>
    <lineage>
        <taxon>Bacteria</taxon>
        <taxon>Pseudomonadati</taxon>
        <taxon>Pseudomonadota</taxon>
        <taxon>Gammaproteobacteria</taxon>
        <taxon>Alteromonadales</taxon>
        <taxon>Shewanellaceae</taxon>
        <taxon>Shewanella</taxon>
    </lineage>
</organism>
<dbReference type="PROSITE" id="PS50297">
    <property type="entry name" value="ANK_REP_REGION"/>
    <property type="match status" value="1"/>
</dbReference>
<accession>A0ABX7YPV1</accession>
<gene>
    <name evidence="2" type="ORF">KDN34_11090</name>
</gene>
<evidence type="ECO:0000313" key="3">
    <source>
        <dbReference type="Proteomes" id="UP000679575"/>
    </source>
</evidence>
<dbReference type="Proteomes" id="UP000679575">
    <property type="component" value="Chromosome"/>
</dbReference>
<dbReference type="RefSeq" id="WP_212593847.1">
    <property type="nucleotide sequence ID" value="NZ_CP073587.1"/>
</dbReference>
<dbReference type="InterPro" id="IPR002110">
    <property type="entry name" value="Ankyrin_rpt"/>
</dbReference>
<dbReference type="PROSITE" id="PS50088">
    <property type="entry name" value="ANK_REPEAT"/>
    <property type="match status" value="1"/>
</dbReference>
<dbReference type="SUPFAM" id="SSF48403">
    <property type="entry name" value="Ankyrin repeat"/>
    <property type="match status" value="1"/>
</dbReference>
<evidence type="ECO:0000256" key="1">
    <source>
        <dbReference type="PROSITE-ProRule" id="PRU00023"/>
    </source>
</evidence>
<feature type="repeat" description="ANK" evidence="1">
    <location>
        <begin position="29"/>
        <end position="61"/>
    </location>
</feature>
<reference evidence="2 3" key="1">
    <citation type="submission" date="2021-04" db="EMBL/GenBank/DDBJ databases">
        <title>Novel species identification of genus Shewanella.</title>
        <authorList>
            <person name="Liu G."/>
        </authorList>
    </citation>
    <scope>NUCLEOTIDE SEQUENCE [LARGE SCALE GENOMIC DNA]</scope>
    <source>
        <strain evidence="2 3">FJAT-54481</strain>
    </source>
</reference>
<dbReference type="EMBL" id="CP073587">
    <property type="protein sequence ID" value="QUN04794.1"/>
    <property type="molecule type" value="Genomic_DNA"/>
</dbReference>
<dbReference type="Gene3D" id="1.25.40.20">
    <property type="entry name" value="Ankyrin repeat-containing domain"/>
    <property type="match status" value="1"/>
</dbReference>
<evidence type="ECO:0008006" key="4">
    <source>
        <dbReference type="Google" id="ProtNLM"/>
    </source>
</evidence>
<proteinExistence type="predicted"/>
<evidence type="ECO:0000313" key="2">
    <source>
        <dbReference type="EMBL" id="QUN04794.1"/>
    </source>
</evidence>
<dbReference type="Pfam" id="PF00023">
    <property type="entry name" value="Ank"/>
    <property type="match status" value="1"/>
</dbReference>